<feature type="domain" description="4Fe-4S ferredoxin-type" evidence="4">
    <location>
        <begin position="46"/>
        <end position="75"/>
    </location>
</feature>
<evidence type="ECO:0000259" key="4">
    <source>
        <dbReference type="PROSITE" id="PS51379"/>
    </source>
</evidence>
<dbReference type="SUPFAM" id="SSF54862">
    <property type="entry name" value="4Fe-4S ferredoxins"/>
    <property type="match status" value="1"/>
</dbReference>
<evidence type="ECO:0000256" key="2">
    <source>
        <dbReference type="ARBA" id="ARBA00023004"/>
    </source>
</evidence>
<evidence type="ECO:0000313" key="6">
    <source>
        <dbReference type="Proteomes" id="UP000824241"/>
    </source>
</evidence>
<name>A0A9D1J5G9_9FIRM</name>
<sequence>MKGRENVFKLIFDEARCKGCGLCVHACPKGVLALKKDILNDKGYHPAGAARPEDCIGCRSCALFCPDVVITILREEAEEKGRG</sequence>
<dbReference type="AlphaFoldDB" id="A0A9D1J5G9"/>
<protein>
    <submittedName>
        <fullName evidence="5">4Fe-4S binding protein</fullName>
    </submittedName>
</protein>
<gene>
    <name evidence="5" type="ORF">IAB37_09560</name>
</gene>
<proteinExistence type="predicted"/>
<dbReference type="GO" id="GO:0051536">
    <property type="term" value="F:iron-sulfur cluster binding"/>
    <property type="evidence" value="ECO:0007669"/>
    <property type="project" value="UniProtKB-KW"/>
</dbReference>
<dbReference type="PANTHER" id="PTHR43122:SF2">
    <property type="entry name" value="FERREDOXIN SUBUNIT OF PYRUVATE:FLAVODOXIN OXIDOREDUCTASE"/>
    <property type="match status" value="1"/>
</dbReference>
<dbReference type="GO" id="GO:0046872">
    <property type="term" value="F:metal ion binding"/>
    <property type="evidence" value="ECO:0007669"/>
    <property type="project" value="UniProtKB-KW"/>
</dbReference>
<comment type="caution">
    <text evidence="5">The sequence shown here is derived from an EMBL/GenBank/DDBJ whole genome shotgun (WGS) entry which is preliminary data.</text>
</comment>
<dbReference type="Proteomes" id="UP000824241">
    <property type="component" value="Unassembled WGS sequence"/>
</dbReference>
<keyword evidence="3" id="KW-0411">Iron-sulfur</keyword>
<dbReference type="InterPro" id="IPR017896">
    <property type="entry name" value="4Fe4S_Fe-S-bd"/>
</dbReference>
<dbReference type="Gene3D" id="3.30.70.20">
    <property type="match status" value="1"/>
</dbReference>
<dbReference type="PROSITE" id="PS51379">
    <property type="entry name" value="4FE4S_FER_2"/>
    <property type="match status" value="2"/>
</dbReference>
<evidence type="ECO:0000313" key="5">
    <source>
        <dbReference type="EMBL" id="HIR61806.1"/>
    </source>
</evidence>
<evidence type="ECO:0000256" key="1">
    <source>
        <dbReference type="ARBA" id="ARBA00022723"/>
    </source>
</evidence>
<evidence type="ECO:0000256" key="3">
    <source>
        <dbReference type="ARBA" id="ARBA00023014"/>
    </source>
</evidence>
<accession>A0A9D1J5G9</accession>
<keyword evidence="1" id="KW-0479">Metal-binding</keyword>
<dbReference type="PROSITE" id="PS00198">
    <property type="entry name" value="4FE4S_FER_1"/>
    <property type="match status" value="2"/>
</dbReference>
<feature type="domain" description="4Fe-4S ferredoxin-type" evidence="4">
    <location>
        <begin position="8"/>
        <end position="37"/>
    </location>
</feature>
<reference evidence="5" key="1">
    <citation type="submission" date="2020-10" db="EMBL/GenBank/DDBJ databases">
        <authorList>
            <person name="Gilroy R."/>
        </authorList>
    </citation>
    <scope>NUCLEOTIDE SEQUENCE</scope>
    <source>
        <strain evidence="5">CHK189-12415</strain>
    </source>
</reference>
<dbReference type="Pfam" id="PF12838">
    <property type="entry name" value="Fer4_7"/>
    <property type="match status" value="1"/>
</dbReference>
<reference evidence="5" key="2">
    <citation type="journal article" date="2021" name="PeerJ">
        <title>Extensive microbial diversity within the chicken gut microbiome revealed by metagenomics and culture.</title>
        <authorList>
            <person name="Gilroy R."/>
            <person name="Ravi A."/>
            <person name="Getino M."/>
            <person name="Pursley I."/>
            <person name="Horton D.L."/>
            <person name="Alikhan N.F."/>
            <person name="Baker D."/>
            <person name="Gharbi K."/>
            <person name="Hall N."/>
            <person name="Watson M."/>
            <person name="Adriaenssens E.M."/>
            <person name="Foster-Nyarko E."/>
            <person name="Jarju S."/>
            <person name="Secka A."/>
            <person name="Antonio M."/>
            <person name="Oren A."/>
            <person name="Chaudhuri R.R."/>
            <person name="La Ragione R."/>
            <person name="Hildebrand F."/>
            <person name="Pallen M.J."/>
        </authorList>
    </citation>
    <scope>NUCLEOTIDE SEQUENCE</scope>
    <source>
        <strain evidence="5">CHK189-12415</strain>
    </source>
</reference>
<dbReference type="EMBL" id="DVHA01000309">
    <property type="protein sequence ID" value="HIR61806.1"/>
    <property type="molecule type" value="Genomic_DNA"/>
</dbReference>
<dbReference type="InterPro" id="IPR017900">
    <property type="entry name" value="4Fe4S_Fe_S_CS"/>
</dbReference>
<dbReference type="PANTHER" id="PTHR43122">
    <property type="entry name" value="FERREDOXIN SUBUNIT OF PYRUVATE:FLAVODOXIN OXIDOREDUCTASE-RELATED"/>
    <property type="match status" value="1"/>
</dbReference>
<keyword evidence="2" id="KW-0408">Iron</keyword>
<organism evidence="5 6">
    <name type="scientific">Candidatus Faecivivens stercoravium</name>
    <dbReference type="NCBI Taxonomy" id="2840803"/>
    <lineage>
        <taxon>Bacteria</taxon>
        <taxon>Bacillati</taxon>
        <taxon>Bacillota</taxon>
        <taxon>Clostridia</taxon>
        <taxon>Eubacteriales</taxon>
        <taxon>Oscillospiraceae</taxon>
        <taxon>Oscillospiraceae incertae sedis</taxon>
        <taxon>Candidatus Faecivivens</taxon>
    </lineage>
</organism>